<protein>
    <submittedName>
        <fullName evidence="1">Uncharacterized protein</fullName>
    </submittedName>
</protein>
<keyword evidence="2" id="KW-1185">Reference proteome</keyword>
<accession>A0ACC1LUS4</accession>
<evidence type="ECO:0000313" key="2">
    <source>
        <dbReference type="Proteomes" id="UP001139981"/>
    </source>
</evidence>
<sequence>MATTAEWQKQESAEDGTGTEDEFGGFGDDFDDSEADFGDFAEAPAIAAVDKEGQRVTSIESVLAHTSSLFAATKDHEDCAETMRNCLARALHNCEELLASTSAVPDVHSALLASCKMDKCIESLVATPNPPPVAELEPRLLQNVLAIALSSTKLSDDLRVRLLTPLAELSVKEVRHEDEVTTAVAP</sequence>
<reference evidence="1" key="1">
    <citation type="submission" date="2022-07" db="EMBL/GenBank/DDBJ databases">
        <title>Phylogenomic reconstructions and comparative analyses of Kickxellomycotina fungi.</title>
        <authorList>
            <person name="Reynolds N.K."/>
            <person name="Stajich J.E."/>
            <person name="Barry K."/>
            <person name="Grigoriev I.V."/>
            <person name="Crous P."/>
            <person name="Smith M.E."/>
        </authorList>
    </citation>
    <scope>NUCLEOTIDE SEQUENCE</scope>
    <source>
        <strain evidence="1">CBS 190363</strain>
    </source>
</reference>
<dbReference type="EMBL" id="JANBVB010002899">
    <property type="protein sequence ID" value="KAJ2881672.1"/>
    <property type="molecule type" value="Genomic_DNA"/>
</dbReference>
<feature type="non-terminal residue" evidence="1">
    <location>
        <position position="186"/>
    </location>
</feature>
<evidence type="ECO:0000313" key="1">
    <source>
        <dbReference type="EMBL" id="KAJ2881672.1"/>
    </source>
</evidence>
<dbReference type="Proteomes" id="UP001139981">
    <property type="component" value="Unassembled WGS sequence"/>
</dbReference>
<proteinExistence type="predicted"/>
<comment type="caution">
    <text evidence="1">The sequence shown here is derived from an EMBL/GenBank/DDBJ whole genome shotgun (WGS) entry which is preliminary data.</text>
</comment>
<gene>
    <name evidence="1" type="ORF">IWW38_005765</name>
</gene>
<name>A0ACC1LUS4_9FUNG</name>
<organism evidence="1 2">
    <name type="scientific">Coemansia aciculifera</name>
    <dbReference type="NCBI Taxonomy" id="417176"/>
    <lineage>
        <taxon>Eukaryota</taxon>
        <taxon>Fungi</taxon>
        <taxon>Fungi incertae sedis</taxon>
        <taxon>Zoopagomycota</taxon>
        <taxon>Kickxellomycotina</taxon>
        <taxon>Kickxellomycetes</taxon>
        <taxon>Kickxellales</taxon>
        <taxon>Kickxellaceae</taxon>
        <taxon>Coemansia</taxon>
    </lineage>
</organism>